<evidence type="ECO:0000313" key="1">
    <source>
        <dbReference type="EMBL" id="SVC62785.1"/>
    </source>
</evidence>
<dbReference type="EMBL" id="UINC01101739">
    <property type="protein sequence ID" value="SVC62785.1"/>
    <property type="molecule type" value="Genomic_DNA"/>
</dbReference>
<name>A0A382NR09_9ZZZZ</name>
<protein>
    <submittedName>
        <fullName evidence="1">Uncharacterized protein</fullName>
    </submittedName>
</protein>
<dbReference type="AlphaFoldDB" id="A0A382NR09"/>
<feature type="non-terminal residue" evidence="1">
    <location>
        <position position="1"/>
    </location>
</feature>
<proteinExistence type="predicted"/>
<sequence length="59" mass="6625">RCGSFVFGTNSGREGIMTIYVGTLDDASFVKPQFNVYTSRALPYVKIDESLNNFEKGRQ</sequence>
<gene>
    <name evidence="1" type="ORF">METZ01_LOCUS315639</name>
</gene>
<reference evidence="1" key="1">
    <citation type="submission" date="2018-05" db="EMBL/GenBank/DDBJ databases">
        <authorList>
            <person name="Lanie J.A."/>
            <person name="Ng W.-L."/>
            <person name="Kazmierczak K.M."/>
            <person name="Andrzejewski T.M."/>
            <person name="Davidsen T.M."/>
            <person name="Wayne K.J."/>
            <person name="Tettelin H."/>
            <person name="Glass J.I."/>
            <person name="Rusch D."/>
            <person name="Podicherti R."/>
            <person name="Tsui H.-C.T."/>
            <person name="Winkler M.E."/>
        </authorList>
    </citation>
    <scope>NUCLEOTIDE SEQUENCE</scope>
</reference>
<accession>A0A382NR09</accession>
<dbReference type="InterPro" id="IPR011057">
    <property type="entry name" value="Mss4-like_sf"/>
</dbReference>
<dbReference type="SUPFAM" id="SSF51316">
    <property type="entry name" value="Mss4-like"/>
    <property type="match status" value="1"/>
</dbReference>
<organism evidence="1">
    <name type="scientific">marine metagenome</name>
    <dbReference type="NCBI Taxonomy" id="408172"/>
    <lineage>
        <taxon>unclassified sequences</taxon>
        <taxon>metagenomes</taxon>
        <taxon>ecological metagenomes</taxon>
    </lineage>
</organism>